<dbReference type="Gene3D" id="2.80.10.50">
    <property type="match status" value="1"/>
</dbReference>
<dbReference type="SUPFAM" id="SSF50998">
    <property type="entry name" value="Quinoprotein alcohol dehydrogenase-like"/>
    <property type="match status" value="1"/>
</dbReference>
<reference evidence="2" key="1">
    <citation type="journal article" date="2020" name="mSystems">
        <title>Genome- and Community-Level Interaction Insights into Carbon Utilization and Element Cycling Functions of Hydrothermarchaeota in Hydrothermal Sediment.</title>
        <authorList>
            <person name="Zhou Z."/>
            <person name="Liu Y."/>
            <person name="Xu W."/>
            <person name="Pan J."/>
            <person name="Luo Z.H."/>
            <person name="Li M."/>
        </authorList>
    </citation>
    <scope>NUCLEOTIDE SEQUENCE [LARGE SCALE GENOMIC DNA]</scope>
    <source>
        <strain evidence="2">SpSt-604</strain>
        <strain evidence="1">SpSt-640</strain>
    </source>
</reference>
<dbReference type="OrthoDB" id="9811934at2"/>
<dbReference type="AlphaFoldDB" id="A0A7C4RZ63"/>
<evidence type="ECO:0000313" key="2">
    <source>
        <dbReference type="EMBL" id="HGU42880.1"/>
    </source>
</evidence>
<dbReference type="InterPro" id="IPR013431">
    <property type="entry name" value="Delta_60_rpt"/>
</dbReference>
<comment type="caution">
    <text evidence="2">The sequence shown here is derived from an EMBL/GenBank/DDBJ whole genome shotgun (WGS) entry which is preliminary data.</text>
</comment>
<dbReference type="NCBIfam" id="TIGR02608">
    <property type="entry name" value="delta_60_rpt"/>
    <property type="match status" value="3"/>
</dbReference>
<proteinExistence type="predicted"/>
<accession>A0A7C4RZ63</accession>
<evidence type="ECO:0000313" key="1">
    <source>
        <dbReference type="EMBL" id="HGQ76620.1"/>
    </source>
</evidence>
<sequence length="507" mass="56775">MEKRLRIVKAVFLSSLFGLVLLLSTCVSSPTVKGKLSATVVLNKGVLENYDIESAVFEWKEQSESVWHALNLKFDRESTSIELELQPGTVTVKLTASLIAKNDSVEPQTWTNKNEPVEYTVLIEQGKVLTLEFNVKFNFALMWQNLYGESEQNKYHGYSIQQTSDNGYIIVGEVYSADEDLFFYAAKIDQNGTKQWDKVFRKGFSDKLRSVVLTDDGGYVVAGTTYNEESKAYVAKLDTDGAIVWEMLSAEVQRNEALSVQKTVDGGYIVAGYSYVPGKGKDAYVFKLNQTGNIQWQRKFGGNGDEEAYSVQQTNDKGYIVVGFTEIVDAGTDIYVLKIDENGELMWEKNFGGSENDEAYSVQQTTDGGYIVCGRFYKSPERSYDVYVLKLDENGNKVWEETFGGNGEDMAYSIQQTDDGGYILSGYTESSEDRSVDVYILRLNNKGQLLWEKTFGGENREEAWEIRQTADDGYVTVGWTGSFGCDGDKVYVIKMNTDGNSSTAPAR</sequence>
<organism evidence="2">
    <name type="scientific">Fervidobacterium pennivorans</name>
    <dbReference type="NCBI Taxonomy" id="93466"/>
    <lineage>
        <taxon>Bacteria</taxon>
        <taxon>Thermotogati</taxon>
        <taxon>Thermotogota</taxon>
        <taxon>Thermotogae</taxon>
        <taxon>Thermotogales</taxon>
        <taxon>Fervidobacteriaceae</taxon>
        <taxon>Fervidobacterium</taxon>
    </lineage>
</organism>
<protein>
    <submittedName>
        <fullName evidence="2">Uncharacterized protein</fullName>
    </submittedName>
</protein>
<name>A0A7C4RZ63_FERPE</name>
<gene>
    <name evidence="2" type="ORF">ENT72_08235</name>
    <name evidence="1" type="ORF">ENU12_01560</name>
</gene>
<dbReference type="EMBL" id="DSZT01000270">
    <property type="protein sequence ID" value="HGU42880.1"/>
    <property type="molecule type" value="Genomic_DNA"/>
</dbReference>
<dbReference type="EMBL" id="DTBH01000037">
    <property type="protein sequence ID" value="HGQ76620.1"/>
    <property type="molecule type" value="Genomic_DNA"/>
</dbReference>
<dbReference type="PANTHER" id="PTHR42754:SF1">
    <property type="entry name" value="LIPOPROTEIN"/>
    <property type="match status" value="1"/>
</dbReference>
<dbReference type="PANTHER" id="PTHR42754">
    <property type="entry name" value="ENDOGLUCANASE"/>
    <property type="match status" value="1"/>
</dbReference>
<dbReference type="InterPro" id="IPR011047">
    <property type="entry name" value="Quinoprotein_ADH-like_sf"/>
</dbReference>